<dbReference type="PANTHER" id="PTHR36849">
    <property type="entry name" value="CYTOPLASMIC PROTEIN-RELATED"/>
    <property type="match status" value="1"/>
</dbReference>
<gene>
    <name evidence="1" type="ORF">ACFSX4_07585</name>
</gene>
<sequence length="114" mass="13845">MLKIKRVYDEVSRQDGRRLLVDALWPRGIKKTDLQYDDWLKEIAPSRELRKWFNHDPDKWDEFQEKYFEELYPHKEILEDIKKLSEGHNVTLLYAAKDEKYNQAAAIKVYIDNM</sequence>
<evidence type="ECO:0000313" key="2">
    <source>
        <dbReference type="Proteomes" id="UP001597519"/>
    </source>
</evidence>
<dbReference type="RefSeq" id="WP_377773159.1">
    <property type="nucleotide sequence ID" value="NZ_JBHUOQ010000001.1"/>
</dbReference>
<keyword evidence="2" id="KW-1185">Reference proteome</keyword>
<dbReference type="Proteomes" id="UP001597519">
    <property type="component" value="Unassembled WGS sequence"/>
</dbReference>
<dbReference type="EMBL" id="JBHUOQ010000001">
    <property type="protein sequence ID" value="MFD2830331.1"/>
    <property type="molecule type" value="Genomic_DNA"/>
</dbReference>
<protein>
    <submittedName>
        <fullName evidence="1">DUF488 domain-containing protein</fullName>
    </submittedName>
</protein>
<organism evidence="1 2">
    <name type="scientific">Corticicoccus populi</name>
    <dbReference type="NCBI Taxonomy" id="1812821"/>
    <lineage>
        <taxon>Bacteria</taxon>
        <taxon>Bacillati</taxon>
        <taxon>Bacillota</taxon>
        <taxon>Bacilli</taxon>
        <taxon>Bacillales</taxon>
        <taxon>Staphylococcaceae</taxon>
        <taxon>Corticicoccus</taxon>
    </lineage>
</organism>
<name>A0ABW5WU62_9STAP</name>
<proteinExistence type="predicted"/>
<comment type="caution">
    <text evidence="1">The sequence shown here is derived from an EMBL/GenBank/DDBJ whole genome shotgun (WGS) entry which is preliminary data.</text>
</comment>
<reference evidence="2" key="1">
    <citation type="journal article" date="2019" name="Int. J. Syst. Evol. Microbiol.">
        <title>The Global Catalogue of Microorganisms (GCM) 10K type strain sequencing project: providing services to taxonomists for standard genome sequencing and annotation.</title>
        <authorList>
            <consortium name="The Broad Institute Genomics Platform"/>
            <consortium name="The Broad Institute Genome Sequencing Center for Infectious Disease"/>
            <person name="Wu L."/>
            <person name="Ma J."/>
        </authorList>
    </citation>
    <scope>NUCLEOTIDE SEQUENCE [LARGE SCALE GENOMIC DNA]</scope>
    <source>
        <strain evidence="2">KCTC 33575</strain>
    </source>
</reference>
<dbReference type="InterPro" id="IPR052552">
    <property type="entry name" value="YeaO-like"/>
</dbReference>
<accession>A0ABW5WU62</accession>
<dbReference type="PANTHER" id="PTHR36849:SF1">
    <property type="entry name" value="CYTOPLASMIC PROTEIN"/>
    <property type="match status" value="1"/>
</dbReference>
<dbReference type="Pfam" id="PF22752">
    <property type="entry name" value="DUF488-N3i"/>
    <property type="match status" value="1"/>
</dbReference>
<evidence type="ECO:0000313" key="1">
    <source>
        <dbReference type="EMBL" id="MFD2830331.1"/>
    </source>
</evidence>